<accession>A0ABX0TIN0</accession>
<protein>
    <submittedName>
        <fullName evidence="3">Undecaprenyl-diphosphatase</fullName>
        <ecNumber evidence="3">3.6.1.27</ecNumber>
    </submittedName>
</protein>
<feature type="transmembrane region" description="Helical" evidence="1">
    <location>
        <begin position="27"/>
        <end position="55"/>
    </location>
</feature>
<evidence type="ECO:0000259" key="2">
    <source>
        <dbReference type="SMART" id="SM00014"/>
    </source>
</evidence>
<dbReference type="Proteomes" id="UP000802392">
    <property type="component" value="Unassembled WGS sequence"/>
</dbReference>
<feature type="transmembrane region" description="Helical" evidence="1">
    <location>
        <begin position="109"/>
        <end position="128"/>
    </location>
</feature>
<dbReference type="RefSeq" id="WP_239528889.1">
    <property type="nucleotide sequence ID" value="NZ_BAAAVO010000002.1"/>
</dbReference>
<keyword evidence="4" id="KW-1185">Reference proteome</keyword>
<keyword evidence="3" id="KW-0378">Hydrolase</keyword>
<dbReference type="SMART" id="SM00014">
    <property type="entry name" value="acidPPc"/>
    <property type="match status" value="1"/>
</dbReference>
<comment type="caution">
    <text evidence="3">The sequence shown here is derived from an EMBL/GenBank/DDBJ whole genome shotgun (WGS) entry which is preliminary data.</text>
</comment>
<keyword evidence="1" id="KW-0812">Transmembrane</keyword>
<feature type="transmembrane region" description="Helical" evidence="1">
    <location>
        <begin position="67"/>
        <end position="89"/>
    </location>
</feature>
<name>A0ABX0TIN0_9MICC</name>
<feature type="transmembrane region" description="Helical" evidence="1">
    <location>
        <begin position="163"/>
        <end position="181"/>
    </location>
</feature>
<evidence type="ECO:0000313" key="4">
    <source>
        <dbReference type="Proteomes" id="UP000802392"/>
    </source>
</evidence>
<dbReference type="InterPro" id="IPR036938">
    <property type="entry name" value="PAP2/HPO_sf"/>
</dbReference>
<dbReference type="InterPro" id="IPR000326">
    <property type="entry name" value="PAP2/HPO"/>
</dbReference>
<organism evidence="3 4">
    <name type="scientific">Paenarthrobacter ilicis</name>
    <dbReference type="NCBI Taxonomy" id="43665"/>
    <lineage>
        <taxon>Bacteria</taxon>
        <taxon>Bacillati</taxon>
        <taxon>Actinomycetota</taxon>
        <taxon>Actinomycetes</taxon>
        <taxon>Micrococcales</taxon>
        <taxon>Micrococcaceae</taxon>
        <taxon>Paenarthrobacter</taxon>
    </lineage>
</organism>
<evidence type="ECO:0000256" key="1">
    <source>
        <dbReference type="SAM" id="Phobius"/>
    </source>
</evidence>
<dbReference type="PANTHER" id="PTHR14969:SF13">
    <property type="entry name" value="AT30094P"/>
    <property type="match status" value="1"/>
</dbReference>
<sequence>MTIRLDPGITSSELTMDELLSRNHLPVLTALALALNVIFGPVVGGLITITASLYLLLAQRSLQKAALFALTVASGWLTCQVFKLVIGRIRPDPAMLFDPLVPEPASNSFPSGHTALAVALALAVFFTLRGTKWAKPALWTGAVVAVVVGWSRVYIGAHYPLDVVASFPASIAAILIMAGMWNRHAPALFAKLHARPAYRHLHERRKP</sequence>
<evidence type="ECO:0000313" key="3">
    <source>
        <dbReference type="EMBL" id="NIJ02400.1"/>
    </source>
</evidence>
<feature type="transmembrane region" description="Helical" evidence="1">
    <location>
        <begin position="137"/>
        <end position="157"/>
    </location>
</feature>
<dbReference type="PANTHER" id="PTHR14969">
    <property type="entry name" value="SPHINGOSINE-1-PHOSPHATE PHOSPHOHYDROLASE"/>
    <property type="match status" value="1"/>
</dbReference>
<dbReference type="Gene3D" id="1.20.144.10">
    <property type="entry name" value="Phosphatidic acid phosphatase type 2/haloperoxidase"/>
    <property type="match status" value="1"/>
</dbReference>
<proteinExistence type="predicted"/>
<keyword evidence="1" id="KW-1133">Transmembrane helix</keyword>
<dbReference type="SUPFAM" id="SSF48317">
    <property type="entry name" value="Acid phosphatase/Vanadium-dependent haloperoxidase"/>
    <property type="match status" value="1"/>
</dbReference>
<feature type="domain" description="Phosphatidic acid phosphatase type 2/haloperoxidase" evidence="2">
    <location>
        <begin position="65"/>
        <end position="178"/>
    </location>
</feature>
<dbReference type="GO" id="GO:0050380">
    <property type="term" value="F:undecaprenyl-diphosphatase activity"/>
    <property type="evidence" value="ECO:0007669"/>
    <property type="project" value="UniProtKB-EC"/>
</dbReference>
<keyword evidence="1" id="KW-0472">Membrane</keyword>
<dbReference type="EC" id="3.6.1.27" evidence="3"/>
<dbReference type="Pfam" id="PF01569">
    <property type="entry name" value="PAP2"/>
    <property type="match status" value="1"/>
</dbReference>
<gene>
    <name evidence="3" type="ORF">FHR86_002741</name>
</gene>
<dbReference type="EMBL" id="JAAOZD010000005">
    <property type="protein sequence ID" value="NIJ02400.1"/>
    <property type="molecule type" value="Genomic_DNA"/>
</dbReference>
<reference evidence="3 4" key="1">
    <citation type="submission" date="2020-03" db="EMBL/GenBank/DDBJ databases">
        <title>Genomic Encyclopedia of Type Strains, Phase III (KMG-III): the genomes of soil and plant-associated and newly described type strains.</title>
        <authorList>
            <person name="Whitman W."/>
        </authorList>
    </citation>
    <scope>NUCLEOTIDE SEQUENCE [LARGE SCALE GENOMIC DNA]</scope>
    <source>
        <strain evidence="3 4">CECT 4207</strain>
    </source>
</reference>